<dbReference type="Gene3D" id="3.40.50.620">
    <property type="entry name" value="HUPs"/>
    <property type="match status" value="1"/>
</dbReference>
<dbReference type="EMBL" id="BAAAPN010000047">
    <property type="protein sequence ID" value="GAA1760583.1"/>
    <property type="molecule type" value="Genomic_DNA"/>
</dbReference>
<dbReference type="InterPro" id="IPR006016">
    <property type="entry name" value="UspA"/>
</dbReference>
<organism evidence="3 4">
    <name type="scientific">Nostocoides vanveenii</name>
    <dbReference type="NCBI Taxonomy" id="330835"/>
    <lineage>
        <taxon>Bacteria</taxon>
        <taxon>Bacillati</taxon>
        <taxon>Actinomycetota</taxon>
        <taxon>Actinomycetes</taxon>
        <taxon>Micrococcales</taxon>
        <taxon>Intrasporangiaceae</taxon>
        <taxon>Nostocoides</taxon>
    </lineage>
</organism>
<name>A0ABN2KN10_9MICO</name>
<dbReference type="InterPro" id="IPR006015">
    <property type="entry name" value="Universal_stress_UspA"/>
</dbReference>
<evidence type="ECO:0000259" key="2">
    <source>
        <dbReference type="Pfam" id="PF00582"/>
    </source>
</evidence>
<gene>
    <name evidence="3" type="ORF">GCM10009810_20150</name>
</gene>
<dbReference type="Proteomes" id="UP001501475">
    <property type="component" value="Unassembled WGS sequence"/>
</dbReference>
<comment type="similarity">
    <text evidence="1">Belongs to the universal stress protein A family.</text>
</comment>
<proteinExistence type="inferred from homology"/>
<comment type="caution">
    <text evidence="3">The sequence shown here is derived from an EMBL/GenBank/DDBJ whole genome shotgun (WGS) entry which is preliminary data.</text>
</comment>
<dbReference type="CDD" id="cd00293">
    <property type="entry name" value="USP-like"/>
    <property type="match status" value="1"/>
</dbReference>
<protein>
    <submittedName>
        <fullName evidence="3">Universal stress protein</fullName>
    </submittedName>
</protein>
<dbReference type="InterPro" id="IPR014729">
    <property type="entry name" value="Rossmann-like_a/b/a_fold"/>
</dbReference>
<evidence type="ECO:0000313" key="4">
    <source>
        <dbReference type="Proteomes" id="UP001501475"/>
    </source>
</evidence>
<dbReference type="PRINTS" id="PR01438">
    <property type="entry name" value="UNVRSLSTRESS"/>
</dbReference>
<sequence length="131" mass="13639">MSIVVAYTPDPAGQSALDWGIAEAKLRGTDLIVVNATRGVARIDPRLAGSGEVRDVDEVLGAAGIEHSIVQPTGPDVVDLVLAEVERAGADLLVLGLRRRTPVGKLIMGSTSQRLLLDSPVPVFAVRPGPA</sequence>
<accession>A0ABN2KN10</accession>
<dbReference type="Pfam" id="PF00582">
    <property type="entry name" value="Usp"/>
    <property type="match status" value="1"/>
</dbReference>
<evidence type="ECO:0000256" key="1">
    <source>
        <dbReference type="ARBA" id="ARBA00008791"/>
    </source>
</evidence>
<dbReference type="RefSeq" id="WP_344065611.1">
    <property type="nucleotide sequence ID" value="NZ_BAAAPN010000047.1"/>
</dbReference>
<keyword evidence="4" id="KW-1185">Reference proteome</keyword>
<feature type="domain" description="UspA" evidence="2">
    <location>
        <begin position="2"/>
        <end position="127"/>
    </location>
</feature>
<evidence type="ECO:0000313" key="3">
    <source>
        <dbReference type="EMBL" id="GAA1760583.1"/>
    </source>
</evidence>
<dbReference type="SUPFAM" id="SSF52402">
    <property type="entry name" value="Adenine nucleotide alpha hydrolases-like"/>
    <property type="match status" value="1"/>
</dbReference>
<reference evidence="3 4" key="1">
    <citation type="journal article" date="2019" name="Int. J. Syst. Evol. Microbiol.">
        <title>The Global Catalogue of Microorganisms (GCM) 10K type strain sequencing project: providing services to taxonomists for standard genome sequencing and annotation.</title>
        <authorList>
            <consortium name="The Broad Institute Genomics Platform"/>
            <consortium name="The Broad Institute Genome Sequencing Center for Infectious Disease"/>
            <person name="Wu L."/>
            <person name="Ma J."/>
        </authorList>
    </citation>
    <scope>NUCLEOTIDE SEQUENCE [LARGE SCALE GENOMIC DNA]</scope>
    <source>
        <strain evidence="3 4">JCM 15591</strain>
    </source>
</reference>